<name>A0A6A5KWB2_9PLEO</name>
<reference evidence="2" key="1">
    <citation type="submission" date="2020-01" db="EMBL/GenBank/DDBJ databases">
        <authorList>
            <consortium name="DOE Joint Genome Institute"/>
            <person name="Haridas S."/>
            <person name="Albert R."/>
            <person name="Binder M."/>
            <person name="Bloem J."/>
            <person name="Labutti K."/>
            <person name="Salamov A."/>
            <person name="Andreopoulos B."/>
            <person name="Baker S.E."/>
            <person name="Barry K."/>
            <person name="Bills G."/>
            <person name="Bluhm B.H."/>
            <person name="Cannon C."/>
            <person name="Castanera R."/>
            <person name="Culley D.E."/>
            <person name="Daum C."/>
            <person name="Ezra D."/>
            <person name="Gonzalez J.B."/>
            <person name="Henrissat B."/>
            <person name="Kuo A."/>
            <person name="Liang C."/>
            <person name="Lipzen A."/>
            <person name="Lutzoni F."/>
            <person name="Magnuson J."/>
            <person name="Mondo S."/>
            <person name="Nolan M."/>
            <person name="Ohm R."/>
            <person name="Pangilinan J."/>
            <person name="Park H.-J."/>
            <person name="Ramirez L."/>
            <person name="Alfaro M."/>
            <person name="Sun H."/>
            <person name="Tritt A."/>
            <person name="Yoshinaga Y."/>
            <person name="Zwiers L.-H."/>
            <person name="Turgeon B.G."/>
            <person name="Goodwin S.B."/>
            <person name="Spatafora J.W."/>
            <person name="Crous P.W."/>
            <person name="Grigoriev I.V."/>
        </authorList>
    </citation>
    <scope>NUCLEOTIDE SEQUENCE</scope>
    <source>
        <strain evidence="2">P77</strain>
    </source>
</reference>
<organism evidence="2 3">
    <name type="scientific">Decorospora gaudefroyi</name>
    <dbReference type="NCBI Taxonomy" id="184978"/>
    <lineage>
        <taxon>Eukaryota</taxon>
        <taxon>Fungi</taxon>
        <taxon>Dikarya</taxon>
        <taxon>Ascomycota</taxon>
        <taxon>Pezizomycotina</taxon>
        <taxon>Dothideomycetes</taxon>
        <taxon>Pleosporomycetidae</taxon>
        <taxon>Pleosporales</taxon>
        <taxon>Pleosporineae</taxon>
        <taxon>Pleosporaceae</taxon>
        <taxon>Decorospora</taxon>
    </lineage>
</organism>
<evidence type="ECO:0000313" key="3">
    <source>
        <dbReference type="Proteomes" id="UP000800040"/>
    </source>
</evidence>
<feature type="coiled-coil region" evidence="1">
    <location>
        <begin position="41"/>
        <end position="79"/>
    </location>
</feature>
<accession>A0A6A5KWB2</accession>
<keyword evidence="1" id="KW-0175">Coiled coil</keyword>
<sequence length="162" mass="18257">MATQDPNVEAIVLQFEAAMAQLRLLSTLPETNRAGPMKKAMNDMQSQISALDIKVKKLINDAQSLRHTTNNRLKAVEAQVQNDKYRQSHKQMDIISSKPMIMRNHKTNEEIAGFPKSFAAFRSLTESNCNRIGDALDWNLEDLPLREKQDFLLALTGFGGKV</sequence>
<evidence type="ECO:0000256" key="1">
    <source>
        <dbReference type="SAM" id="Coils"/>
    </source>
</evidence>
<gene>
    <name evidence="2" type="ORF">BDW02DRAFT_514321</name>
</gene>
<keyword evidence="3" id="KW-1185">Reference proteome</keyword>
<evidence type="ECO:0000313" key="2">
    <source>
        <dbReference type="EMBL" id="KAF1839316.1"/>
    </source>
</evidence>
<protein>
    <submittedName>
        <fullName evidence="2">Uncharacterized protein</fullName>
    </submittedName>
</protein>
<dbReference type="Proteomes" id="UP000800040">
    <property type="component" value="Unassembled WGS sequence"/>
</dbReference>
<proteinExistence type="predicted"/>
<dbReference type="OrthoDB" id="10311311at2759"/>
<dbReference type="AlphaFoldDB" id="A0A6A5KWB2"/>
<dbReference type="EMBL" id="ML975245">
    <property type="protein sequence ID" value="KAF1839316.1"/>
    <property type="molecule type" value="Genomic_DNA"/>
</dbReference>
<feature type="non-terminal residue" evidence="2">
    <location>
        <position position="162"/>
    </location>
</feature>